<name>A0A8J5XVC5_DIALT</name>
<dbReference type="PRINTS" id="PR01217">
    <property type="entry name" value="PRICHEXTENSN"/>
</dbReference>
<feature type="region of interest" description="Disordered" evidence="1">
    <location>
        <begin position="297"/>
        <end position="416"/>
    </location>
</feature>
<protein>
    <submittedName>
        <fullName evidence="2">Uncharacterized protein</fullName>
    </submittedName>
</protein>
<reference evidence="2" key="1">
    <citation type="submission" date="2021-05" db="EMBL/GenBank/DDBJ databases">
        <title>The genome of the haptophyte Pavlova lutheri (Diacronema luteri, Pavlovales) - a model for lipid biosynthesis in eukaryotic algae.</title>
        <authorList>
            <person name="Hulatt C.J."/>
            <person name="Posewitz M.C."/>
        </authorList>
    </citation>
    <scope>NUCLEOTIDE SEQUENCE</scope>
    <source>
        <strain evidence="2">NIVA-4/92</strain>
    </source>
</reference>
<comment type="caution">
    <text evidence="2">The sequence shown here is derived from an EMBL/GenBank/DDBJ whole genome shotgun (WGS) entry which is preliminary data.</text>
</comment>
<sequence>MDEVEQSGSTEGLPPDNAHGGECAPASAPTTPARAAAHVADHRPLMTPEPLVGVHDEVRTPEPGHAARPNVTYVRTSGVLPGTALARADANYLPASPGEAAPRRSAASLDGRLIPVARGMEAAPCEAAPEAAVEPPVALLLSAEPPSSHWRFSAARAAVSRCGPSAAPASPREHAALPPPVYVAEAAWSAARSSDECSTPLKVVMRLALAEQEYQRAHGPDVGVSPAGGAPWAERARGGCARWYKCSTPLGPLGSSRARSRRAVATPLCCVTLVTLSLLACYVLPRVGTSGVRAHAHAGRAGGSVGNAGGARAPFSPPPQLARAPPPSPPPPPSAAASAALGREASHRAAAAAMAVALPSPPRAPPPPPDPRPPSPPLPPPPPDPPPPPTPPPPPPPSSPPPAPRGRRGAGRAAHRHGRIAPHFDKCQGRGWRACHSAPAPAPPPALITEEFALRVLAPDGARVLHEVRFSLFVNLPMQLPQSALLSTLDGARLERPIQMFAHLGTSPYAVLSFALEGALDLNATAAGRLALTQHARVVFTTLRCSEGDPLFEIAFAAFDGRLGATQHVPADGARHGEVRTGPWTCARGHGVCHETCYANEHLGRCSEACFERMVSQRVAYSISGVFAESPGGLTGV</sequence>
<feature type="compositionally biased region" description="Basic residues" evidence="1">
    <location>
        <begin position="405"/>
        <end position="416"/>
    </location>
</feature>
<dbReference type="OMA" id="KANNSHA"/>
<feature type="region of interest" description="Disordered" evidence="1">
    <location>
        <begin position="1"/>
        <end position="48"/>
    </location>
</feature>
<dbReference type="EMBL" id="JAGTXO010000003">
    <property type="protein sequence ID" value="KAG8469097.1"/>
    <property type="molecule type" value="Genomic_DNA"/>
</dbReference>
<keyword evidence="3" id="KW-1185">Reference proteome</keyword>
<dbReference type="AlphaFoldDB" id="A0A8J5XVC5"/>
<organism evidence="2 3">
    <name type="scientific">Diacronema lutheri</name>
    <name type="common">Unicellular marine alga</name>
    <name type="synonym">Monochrysis lutheri</name>
    <dbReference type="NCBI Taxonomy" id="2081491"/>
    <lineage>
        <taxon>Eukaryota</taxon>
        <taxon>Haptista</taxon>
        <taxon>Haptophyta</taxon>
        <taxon>Pavlovophyceae</taxon>
        <taxon>Pavlovales</taxon>
        <taxon>Pavlovaceae</taxon>
        <taxon>Diacronema</taxon>
    </lineage>
</organism>
<dbReference type="Proteomes" id="UP000751190">
    <property type="component" value="Unassembled WGS sequence"/>
</dbReference>
<proteinExistence type="predicted"/>
<accession>A0A8J5XVC5</accession>
<feature type="compositionally biased region" description="Pro residues" evidence="1">
    <location>
        <begin position="315"/>
        <end position="334"/>
    </location>
</feature>
<evidence type="ECO:0000256" key="1">
    <source>
        <dbReference type="SAM" id="MobiDB-lite"/>
    </source>
</evidence>
<evidence type="ECO:0000313" key="3">
    <source>
        <dbReference type="Proteomes" id="UP000751190"/>
    </source>
</evidence>
<feature type="compositionally biased region" description="Polar residues" evidence="1">
    <location>
        <begin position="1"/>
        <end position="10"/>
    </location>
</feature>
<dbReference type="OrthoDB" id="10684274at2759"/>
<feature type="compositionally biased region" description="Low complexity" evidence="1">
    <location>
        <begin position="24"/>
        <end position="38"/>
    </location>
</feature>
<feature type="compositionally biased region" description="Gly residues" evidence="1">
    <location>
        <begin position="300"/>
        <end position="309"/>
    </location>
</feature>
<feature type="compositionally biased region" description="Pro residues" evidence="1">
    <location>
        <begin position="359"/>
        <end position="404"/>
    </location>
</feature>
<feature type="compositionally biased region" description="Low complexity" evidence="1">
    <location>
        <begin position="335"/>
        <end position="358"/>
    </location>
</feature>
<gene>
    <name evidence="2" type="ORF">KFE25_007615</name>
</gene>
<evidence type="ECO:0000313" key="2">
    <source>
        <dbReference type="EMBL" id="KAG8469097.1"/>
    </source>
</evidence>